<name>A0A9P0CQL2_9CUCU</name>
<proteinExistence type="predicted"/>
<organism evidence="2 3">
    <name type="scientific">Psylliodes chrysocephalus</name>
    <dbReference type="NCBI Taxonomy" id="3402493"/>
    <lineage>
        <taxon>Eukaryota</taxon>
        <taxon>Metazoa</taxon>
        <taxon>Ecdysozoa</taxon>
        <taxon>Arthropoda</taxon>
        <taxon>Hexapoda</taxon>
        <taxon>Insecta</taxon>
        <taxon>Pterygota</taxon>
        <taxon>Neoptera</taxon>
        <taxon>Endopterygota</taxon>
        <taxon>Coleoptera</taxon>
        <taxon>Polyphaga</taxon>
        <taxon>Cucujiformia</taxon>
        <taxon>Chrysomeloidea</taxon>
        <taxon>Chrysomelidae</taxon>
        <taxon>Galerucinae</taxon>
        <taxon>Alticini</taxon>
        <taxon>Psylliodes</taxon>
    </lineage>
</organism>
<feature type="coiled-coil region" evidence="1">
    <location>
        <begin position="239"/>
        <end position="276"/>
    </location>
</feature>
<dbReference type="OrthoDB" id="7696867at2759"/>
<keyword evidence="1" id="KW-0175">Coiled coil</keyword>
<dbReference type="EMBL" id="OV651814">
    <property type="protein sequence ID" value="CAH1106514.1"/>
    <property type="molecule type" value="Genomic_DNA"/>
</dbReference>
<dbReference type="Proteomes" id="UP001153636">
    <property type="component" value="Chromosome 2"/>
</dbReference>
<dbReference type="AlphaFoldDB" id="A0A9P0CQL2"/>
<keyword evidence="3" id="KW-1185">Reference proteome</keyword>
<evidence type="ECO:0000313" key="3">
    <source>
        <dbReference type="Proteomes" id="UP001153636"/>
    </source>
</evidence>
<sequence length="304" mass="35400">MSDSIDFISNDMSCVALENTKTSCNNAHEQEVNDLMKFLKLEQSKYLQQKIIYDLIEDIINHDHMDPKLKSKVKEVMLSENVKQTSSIDTKAYKIKELPLLGVDKQNTVLTYSESSVLQEMLKMKLSENTTAITASHQSWADLVESNHQLQPLQIDSDDTVLLEYRNKLYVEQQKYIKNLANLHDLLEEIAEVRVKKLPELFEHKLKESQLVQKINHLKCTLADEKCNVDIFTETPCSLKAYNELINEVKEQQKDCQKQINDLKELKEKYKQISGKQYDDILKTYLQYKASLEKKKVLYNCIKS</sequence>
<evidence type="ECO:0000256" key="1">
    <source>
        <dbReference type="SAM" id="Coils"/>
    </source>
</evidence>
<evidence type="ECO:0000313" key="2">
    <source>
        <dbReference type="EMBL" id="CAH1106514.1"/>
    </source>
</evidence>
<accession>A0A9P0CQL2</accession>
<reference evidence="2" key="1">
    <citation type="submission" date="2022-01" db="EMBL/GenBank/DDBJ databases">
        <authorList>
            <person name="King R."/>
        </authorList>
    </citation>
    <scope>NUCLEOTIDE SEQUENCE</scope>
</reference>
<gene>
    <name evidence="2" type="ORF">PSYICH_LOCUS6788</name>
</gene>
<protein>
    <submittedName>
        <fullName evidence="2">Uncharacterized protein</fullName>
    </submittedName>
</protein>